<dbReference type="EMBL" id="FNCA01000007">
    <property type="protein sequence ID" value="SDG10995.1"/>
    <property type="molecule type" value="Genomic_DNA"/>
</dbReference>
<comment type="caution">
    <text evidence="1">The sequence shown here is derived from an EMBL/GenBank/DDBJ whole genome shotgun (WGS) entry which is preliminary data.</text>
</comment>
<dbReference type="RefSeq" id="WP_091710474.1">
    <property type="nucleotide sequence ID" value="NZ_FNCA01000007.1"/>
</dbReference>
<accession>A0A7Z7AXW5</accession>
<gene>
    <name evidence="1" type="ORF">SAMN04488589_2182</name>
</gene>
<dbReference type="OrthoDB" id="131519at2157"/>
<dbReference type="Proteomes" id="UP000199259">
    <property type="component" value="Unassembled WGS sequence"/>
</dbReference>
<evidence type="ECO:0000313" key="2">
    <source>
        <dbReference type="Proteomes" id="UP000199259"/>
    </source>
</evidence>
<sequence length="77" mass="9111">MTRITENMHRISLSTSEDIFNMKNQRDPESNELWPFLVVHANHATINKEVVVYDDEGVYQVYTKKVMSELKKIQKNK</sequence>
<organism evidence="1 2">
    <name type="scientific">Methanolobus vulcani</name>
    <dbReference type="NCBI Taxonomy" id="38026"/>
    <lineage>
        <taxon>Archaea</taxon>
        <taxon>Methanobacteriati</taxon>
        <taxon>Methanobacteriota</taxon>
        <taxon>Stenosarchaea group</taxon>
        <taxon>Methanomicrobia</taxon>
        <taxon>Methanosarcinales</taxon>
        <taxon>Methanosarcinaceae</taxon>
        <taxon>Methanolobus</taxon>
    </lineage>
</organism>
<name>A0A7Z7AXW5_9EURY</name>
<reference evidence="1 2" key="1">
    <citation type="submission" date="2016-10" db="EMBL/GenBank/DDBJ databases">
        <authorList>
            <person name="Varghese N."/>
            <person name="Submissions S."/>
        </authorList>
    </citation>
    <scope>NUCLEOTIDE SEQUENCE [LARGE SCALE GENOMIC DNA]</scope>
    <source>
        <strain evidence="1 2">PL 12/M</strain>
    </source>
</reference>
<proteinExistence type="predicted"/>
<evidence type="ECO:0000313" key="1">
    <source>
        <dbReference type="EMBL" id="SDG10995.1"/>
    </source>
</evidence>
<dbReference type="AlphaFoldDB" id="A0A7Z7AXW5"/>
<keyword evidence="2" id="KW-1185">Reference proteome</keyword>
<protein>
    <submittedName>
        <fullName evidence="1">Uncharacterized protein</fullName>
    </submittedName>
</protein>